<organism evidence="2">
    <name type="scientific">hydrothermal vent metagenome</name>
    <dbReference type="NCBI Taxonomy" id="652676"/>
    <lineage>
        <taxon>unclassified sequences</taxon>
        <taxon>metagenomes</taxon>
        <taxon>ecological metagenomes</taxon>
    </lineage>
</organism>
<name>A0A3B1BYB8_9ZZZZ</name>
<evidence type="ECO:0000313" key="2">
    <source>
        <dbReference type="EMBL" id="VAX16814.1"/>
    </source>
</evidence>
<reference evidence="2" key="1">
    <citation type="submission" date="2018-06" db="EMBL/GenBank/DDBJ databases">
        <authorList>
            <person name="Zhirakovskaya E."/>
        </authorList>
    </citation>
    <scope>NUCLEOTIDE SEQUENCE</scope>
</reference>
<keyword evidence="1" id="KW-0175">Coiled coil</keyword>
<sequence length="160" mass="18540">MKRFRRMAQVTLLAVVVFACSFGAALAGSLEGLEKGKDYGENMMRPAEIKACMIFSKQLDSQKATITALSKKLDKTEDELHTLKAIVKRGLSSNSRREEIAQFESGKRQFAEMKVKYKEDSERYNNILQDYSEDVDRHNSQCKNRKYYEEDYKAVRKMMK</sequence>
<evidence type="ECO:0000256" key="1">
    <source>
        <dbReference type="SAM" id="Coils"/>
    </source>
</evidence>
<proteinExistence type="predicted"/>
<gene>
    <name evidence="2" type="ORF">MNBD_NITROSPINAE02-949</name>
</gene>
<feature type="coiled-coil region" evidence="1">
    <location>
        <begin position="59"/>
        <end position="86"/>
    </location>
</feature>
<dbReference type="PROSITE" id="PS51257">
    <property type="entry name" value="PROKAR_LIPOPROTEIN"/>
    <property type="match status" value="1"/>
</dbReference>
<protein>
    <submittedName>
        <fullName evidence="2">Uncharacterized protein</fullName>
    </submittedName>
</protein>
<dbReference type="AlphaFoldDB" id="A0A3B1BYB8"/>
<dbReference type="EMBL" id="UOGE01000016">
    <property type="protein sequence ID" value="VAX16814.1"/>
    <property type="molecule type" value="Genomic_DNA"/>
</dbReference>
<accession>A0A3B1BYB8</accession>